<accession>A0A5J4Q7Z6</accession>
<organism evidence="1">
    <name type="scientific">termite gut metagenome</name>
    <dbReference type="NCBI Taxonomy" id="433724"/>
    <lineage>
        <taxon>unclassified sequences</taxon>
        <taxon>metagenomes</taxon>
        <taxon>organismal metagenomes</taxon>
    </lineage>
</organism>
<protein>
    <recommendedName>
        <fullName evidence="2">Helix-turn-helix domain-containing protein</fullName>
    </recommendedName>
</protein>
<dbReference type="AlphaFoldDB" id="A0A5J4Q7Z6"/>
<sequence>MDGIILTTPEQLEQVVIEALKKALPVKEKELAAEPPDTCSFGQALEFFMEHGYALSKSRLYKLTAMKQIPFRHFGRKIIFSRKELLAWMESLTMPDSSTSDAILTLAKSARRKTGNNRKY</sequence>
<dbReference type="EMBL" id="SNRY01004380">
    <property type="protein sequence ID" value="KAA6317865.1"/>
    <property type="molecule type" value="Genomic_DNA"/>
</dbReference>
<name>A0A5J4Q7Z6_9ZZZZ</name>
<gene>
    <name evidence="1" type="ORF">EZS27_032045</name>
</gene>
<evidence type="ECO:0000313" key="1">
    <source>
        <dbReference type="EMBL" id="KAA6317865.1"/>
    </source>
</evidence>
<evidence type="ECO:0008006" key="2">
    <source>
        <dbReference type="Google" id="ProtNLM"/>
    </source>
</evidence>
<proteinExistence type="predicted"/>
<reference evidence="1" key="1">
    <citation type="submission" date="2019-03" db="EMBL/GenBank/DDBJ databases">
        <title>Single cell metagenomics reveals metabolic interactions within the superorganism composed of flagellate Streblomastix strix and complex community of Bacteroidetes bacteria on its surface.</title>
        <authorList>
            <person name="Treitli S.C."/>
            <person name="Kolisko M."/>
            <person name="Husnik F."/>
            <person name="Keeling P."/>
            <person name="Hampl V."/>
        </authorList>
    </citation>
    <scope>NUCLEOTIDE SEQUENCE</scope>
    <source>
        <strain evidence="1">STM</strain>
    </source>
</reference>
<comment type="caution">
    <text evidence="1">The sequence shown here is derived from an EMBL/GenBank/DDBJ whole genome shotgun (WGS) entry which is preliminary data.</text>
</comment>